<gene>
    <name evidence="1" type="ORF">AGLY_007107</name>
</gene>
<protein>
    <submittedName>
        <fullName evidence="1">Uncharacterized protein</fullName>
    </submittedName>
</protein>
<dbReference type="AlphaFoldDB" id="A0A6G0TPI3"/>
<comment type="caution">
    <text evidence="1">The sequence shown here is derived from an EMBL/GenBank/DDBJ whole genome shotgun (WGS) entry which is preliminary data.</text>
</comment>
<dbReference type="EMBL" id="VYZN01000023">
    <property type="protein sequence ID" value="KAE9536318.1"/>
    <property type="molecule type" value="Genomic_DNA"/>
</dbReference>
<reference evidence="1 2" key="1">
    <citation type="submission" date="2019-08" db="EMBL/GenBank/DDBJ databases">
        <title>The genome of the soybean aphid Biotype 1, its phylome, world population structure and adaptation to the North American continent.</title>
        <authorList>
            <person name="Giordano R."/>
            <person name="Donthu R.K."/>
            <person name="Hernandez A.G."/>
            <person name="Wright C.L."/>
            <person name="Zimin A.V."/>
        </authorList>
    </citation>
    <scope>NUCLEOTIDE SEQUENCE [LARGE SCALE GENOMIC DNA]</scope>
    <source>
        <tissue evidence="1">Whole aphids</tissue>
    </source>
</reference>
<evidence type="ECO:0000313" key="1">
    <source>
        <dbReference type="EMBL" id="KAE9536318.1"/>
    </source>
</evidence>
<sequence>MPMMILGLSGSRATSDPSLPLMFLLILLPLMYSYSINVLESESENAQFMEKLPVTYQENLELLDTVLALDEQWSPVWSEELHLEELLEKEKLVNEFCPLTFEYGETVNTLNYIKWVKKHCSHSGMHVAFAVKLLGYSVKCLFYKNAIAQFTSITNLKKDDSQFTEYNTYLQHLIDDNHIIADRMASVHVSLVDLIEWTKTYEELKKMLIDYLSMSEDTPIRLKKKKNFLRNITKIASNIVVYVEEELDSLCSVPAKINWYDFENKKSVKLFINREEVSKEERKEVSKEGITVPTDQSSSSDFPVEYVFTDPILKKADELRKMFHKIFDKLLLGKLPLEVWELVFKNYILV</sequence>
<proteinExistence type="predicted"/>
<accession>A0A6G0TPI3</accession>
<organism evidence="1 2">
    <name type="scientific">Aphis glycines</name>
    <name type="common">Soybean aphid</name>
    <dbReference type="NCBI Taxonomy" id="307491"/>
    <lineage>
        <taxon>Eukaryota</taxon>
        <taxon>Metazoa</taxon>
        <taxon>Ecdysozoa</taxon>
        <taxon>Arthropoda</taxon>
        <taxon>Hexapoda</taxon>
        <taxon>Insecta</taxon>
        <taxon>Pterygota</taxon>
        <taxon>Neoptera</taxon>
        <taxon>Paraneoptera</taxon>
        <taxon>Hemiptera</taxon>
        <taxon>Sternorrhyncha</taxon>
        <taxon>Aphidomorpha</taxon>
        <taxon>Aphidoidea</taxon>
        <taxon>Aphididae</taxon>
        <taxon>Aphidini</taxon>
        <taxon>Aphis</taxon>
        <taxon>Aphis</taxon>
    </lineage>
</organism>
<dbReference type="Proteomes" id="UP000475862">
    <property type="component" value="Unassembled WGS sequence"/>
</dbReference>
<dbReference type="OrthoDB" id="6627929at2759"/>
<keyword evidence="2" id="KW-1185">Reference proteome</keyword>
<evidence type="ECO:0000313" key="2">
    <source>
        <dbReference type="Proteomes" id="UP000475862"/>
    </source>
</evidence>
<name>A0A6G0TPI3_APHGL</name>